<comment type="caution">
    <text evidence="1">The sequence shown here is derived from an EMBL/GenBank/DDBJ whole genome shotgun (WGS) entry which is preliminary data.</text>
</comment>
<dbReference type="EMBL" id="JARKIB010000013">
    <property type="protein sequence ID" value="KAJ7773419.1"/>
    <property type="molecule type" value="Genomic_DNA"/>
</dbReference>
<dbReference type="Pfam" id="PF06522">
    <property type="entry name" value="B12D"/>
    <property type="match status" value="1"/>
</dbReference>
<reference evidence="1" key="1">
    <citation type="submission" date="2023-03" db="EMBL/GenBank/DDBJ databases">
        <title>Massive genome expansion in bonnet fungi (Mycena s.s.) driven by repeated elements and novel gene families across ecological guilds.</title>
        <authorList>
            <consortium name="Lawrence Berkeley National Laboratory"/>
            <person name="Harder C.B."/>
            <person name="Miyauchi S."/>
            <person name="Viragh M."/>
            <person name="Kuo A."/>
            <person name="Thoen E."/>
            <person name="Andreopoulos B."/>
            <person name="Lu D."/>
            <person name="Skrede I."/>
            <person name="Drula E."/>
            <person name="Henrissat B."/>
            <person name="Morin E."/>
            <person name="Kohler A."/>
            <person name="Barry K."/>
            <person name="LaButti K."/>
            <person name="Morin E."/>
            <person name="Salamov A."/>
            <person name="Lipzen A."/>
            <person name="Mereny Z."/>
            <person name="Hegedus B."/>
            <person name="Baldrian P."/>
            <person name="Stursova M."/>
            <person name="Weitz H."/>
            <person name="Taylor A."/>
            <person name="Grigoriev I.V."/>
            <person name="Nagy L.G."/>
            <person name="Martin F."/>
            <person name="Kauserud H."/>
        </authorList>
    </citation>
    <scope>NUCLEOTIDE SEQUENCE</scope>
    <source>
        <strain evidence="1">CBHHK182m</strain>
    </source>
</reference>
<evidence type="ECO:0000313" key="2">
    <source>
        <dbReference type="Proteomes" id="UP001215598"/>
    </source>
</evidence>
<gene>
    <name evidence="1" type="ORF">B0H16DRAFT_1512281</name>
</gene>
<name>A0AAD7JWY1_9AGAR</name>
<sequence length="55" mass="6586">MVSFASYFTYRSAMGPSIQWSRKNSEPWNSIQPDQGVKMFQVNHKFDKSWRRETL</sequence>
<keyword evidence="2" id="KW-1185">Reference proteome</keyword>
<accession>A0AAD7JWY1</accession>
<dbReference type="InterPro" id="IPR010530">
    <property type="entry name" value="B12D"/>
</dbReference>
<dbReference type="Proteomes" id="UP001215598">
    <property type="component" value="Unassembled WGS sequence"/>
</dbReference>
<protein>
    <submittedName>
        <fullName evidence="1">Uncharacterized protein</fullName>
    </submittedName>
</protein>
<organism evidence="1 2">
    <name type="scientific">Mycena metata</name>
    <dbReference type="NCBI Taxonomy" id="1033252"/>
    <lineage>
        <taxon>Eukaryota</taxon>
        <taxon>Fungi</taxon>
        <taxon>Dikarya</taxon>
        <taxon>Basidiomycota</taxon>
        <taxon>Agaricomycotina</taxon>
        <taxon>Agaricomycetes</taxon>
        <taxon>Agaricomycetidae</taxon>
        <taxon>Agaricales</taxon>
        <taxon>Marasmiineae</taxon>
        <taxon>Mycenaceae</taxon>
        <taxon>Mycena</taxon>
    </lineage>
</organism>
<dbReference type="AlphaFoldDB" id="A0AAD7JWY1"/>
<evidence type="ECO:0000313" key="1">
    <source>
        <dbReference type="EMBL" id="KAJ7773419.1"/>
    </source>
</evidence>
<proteinExistence type="predicted"/>